<sequence length="91" mass="9982">MARVEWKRLRAAEEVRARLLAELPPGSDASAIRSFATAQRLECSDPVGGVIRCSAPARGRWPLVSAKWLIECRLEDGRLVDIAVREGLTGP</sequence>
<organism evidence="1 2">
    <name type="scientific">Streptomyces palmae</name>
    <dbReference type="NCBI Taxonomy" id="1701085"/>
    <lineage>
        <taxon>Bacteria</taxon>
        <taxon>Bacillati</taxon>
        <taxon>Actinomycetota</taxon>
        <taxon>Actinomycetes</taxon>
        <taxon>Kitasatosporales</taxon>
        <taxon>Streptomycetaceae</taxon>
        <taxon>Streptomyces</taxon>
    </lineage>
</organism>
<dbReference type="EMBL" id="SRID01000194">
    <property type="protein sequence ID" value="TGB03294.1"/>
    <property type="molecule type" value="Genomic_DNA"/>
</dbReference>
<name>A0A4Z0H2J7_9ACTN</name>
<dbReference type="RefSeq" id="WP_135340403.1">
    <property type="nucleotide sequence ID" value="NZ_JBHLTX010000042.1"/>
</dbReference>
<dbReference type="AlphaFoldDB" id="A0A4Z0H2J7"/>
<gene>
    <name evidence="1" type="ORF">E4099_19665</name>
</gene>
<accession>A0A4Z0H2J7</accession>
<evidence type="ECO:0000313" key="2">
    <source>
        <dbReference type="Proteomes" id="UP000297948"/>
    </source>
</evidence>
<dbReference type="Proteomes" id="UP000297948">
    <property type="component" value="Unassembled WGS sequence"/>
</dbReference>
<proteinExistence type="predicted"/>
<keyword evidence="2" id="KW-1185">Reference proteome</keyword>
<comment type="caution">
    <text evidence="1">The sequence shown here is derived from an EMBL/GenBank/DDBJ whole genome shotgun (WGS) entry which is preliminary data.</text>
</comment>
<evidence type="ECO:0000313" key="1">
    <source>
        <dbReference type="EMBL" id="TGB03294.1"/>
    </source>
</evidence>
<reference evidence="1 2" key="1">
    <citation type="submission" date="2019-03" db="EMBL/GenBank/DDBJ databases">
        <authorList>
            <person name="Gonzalez-Pimentel J.L."/>
        </authorList>
    </citation>
    <scope>NUCLEOTIDE SEQUENCE [LARGE SCALE GENOMIC DNA]</scope>
    <source>
        <strain evidence="1 2">JCM 31289</strain>
    </source>
</reference>
<protein>
    <submittedName>
        <fullName evidence="1">Uncharacterized protein</fullName>
    </submittedName>
</protein>